<sequence length="475" mass="53372">MTSSAIPNLPVTGQKARISSDQAEKGLRNEDLTKDFPARFTDLKKVLWKDELSKSWVEVLQELETTAERISQHGTNLIPRVTHAELCSGLTAENLAKLKETGVIIVTGSVTKEEALRWKQDIKDYAAANSDHLVGYPPNNIQIFELYNAPAQIEARIHPGMISTHKSLLSLLHVSDPKPAVHDVDLRCPISYFDRLRIRLPGDKTYTLGPHVDGGSVERWEDPEYRSVYQKILDGNWKEYDPLDVKNRAGAKQDLYHGPNNCSIFRPWQGWTSLSTTGPTEGTLRVLPALSVVTAYMLLRPFFRLKKDATPGSLKAEDWEVDLDNPEFHGCILGGKQKFSNESHPHLRLDQTLISIPTVEPGDQVYWFCDILHAVEFEHRGKEDSSVIYIPAAPLTVLNAAYLRKQRETFVAGLPAPDFPGGEGESRFTGRVKPEDIASKEGRQAIGLESFVFDEDANDSKKQEFFREVNRVLGF</sequence>
<gene>
    <name evidence="2" type="ORF">V5O48_017096</name>
</gene>
<dbReference type="InterPro" id="IPR027443">
    <property type="entry name" value="IPNS-like_sf"/>
</dbReference>
<dbReference type="Gene3D" id="2.60.120.330">
    <property type="entry name" value="B-lactam Antibiotic, Isopenicillin N Synthase, Chain"/>
    <property type="match status" value="1"/>
</dbReference>
<dbReference type="EMBL" id="JBAHYK010002504">
    <property type="protein sequence ID" value="KAL0564938.1"/>
    <property type="molecule type" value="Genomic_DNA"/>
</dbReference>
<accession>A0ABR3EPX9</accession>
<dbReference type="Pfam" id="PF07350">
    <property type="entry name" value="Gig2-like"/>
    <property type="match status" value="1"/>
</dbReference>
<dbReference type="Proteomes" id="UP001465976">
    <property type="component" value="Unassembled WGS sequence"/>
</dbReference>
<reference evidence="2 3" key="1">
    <citation type="submission" date="2024-02" db="EMBL/GenBank/DDBJ databases">
        <title>A draft genome for the cacao thread blight pathogen Marasmius crinis-equi.</title>
        <authorList>
            <person name="Cohen S.P."/>
            <person name="Baruah I.K."/>
            <person name="Amoako-Attah I."/>
            <person name="Bukari Y."/>
            <person name="Meinhardt L.W."/>
            <person name="Bailey B.A."/>
        </authorList>
    </citation>
    <scope>NUCLEOTIDE SEQUENCE [LARGE SCALE GENOMIC DNA]</scope>
    <source>
        <strain evidence="2 3">GH-76</strain>
    </source>
</reference>
<evidence type="ECO:0000256" key="1">
    <source>
        <dbReference type="SAM" id="MobiDB-lite"/>
    </source>
</evidence>
<dbReference type="PANTHER" id="PTHR30613:SF1">
    <property type="entry name" value="DUF1479 DOMAIN PROTEIN (AFU_ORTHOLOGUE AFUA_5G09280)"/>
    <property type="match status" value="1"/>
</dbReference>
<name>A0ABR3EPX9_9AGAR</name>
<organism evidence="2 3">
    <name type="scientific">Marasmius crinis-equi</name>
    <dbReference type="NCBI Taxonomy" id="585013"/>
    <lineage>
        <taxon>Eukaryota</taxon>
        <taxon>Fungi</taxon>
        <taxon>Dikarya</taxon>
        <taxon>Basidiomycota</taxon>
        <taxon>Agaricomycotina</taxon>
        <taxon>Agaricomycetes</taxon>
        <taxon>Agaricomycetidae</taxon>
        <taxon>Agaricales</taxon>
        <taxon>Marasmiineae</taxon>
        <taxon>Marasmiaceae</taxon>
        <taxon>Marasmius</taxon>
    </lineage>
</organism>
<evidence type="ECO:0008006" key="4">
    <source>
        <dbReference type="Google" id="ProtNLM"/>
    </source>
</evidence>
<proteinExistence type="predicted"/>
<keyword evidence="3" id="KW-1185">Reference proteome</keyword>
<feature type="region of interest" description="Disordered" evidence="1">
    <location>
        <begin position="1"/>
        <end position="26"/>
    </location>
</feature>
<comment type="caution">
    <text evidence="2">The sequence shown here is derived from an EMBL/GenBank/DDBJ whole genome shotgun (WGS) entry which is preliminary data.</text>
</comment>
<evidence type="ECO:0000313" key="2">
    <source>
        <dbReference type="EMBL" id="KAL0564938.1"/>
    </source>
</evidence>
<evidence type="ECO:0000313" key="3">
    <source>
        <dbReference type="Proteomes" id="UP001465976"/>
    </source>
</evidence>
<dbReference type="SUPFAM" id="SSF51197">
    <property type="entry name" value="Clavaminate synthase-like"/>
    <property type="match status" value="1"/>
</dbReference>
<dbReference type="InterPro" id="IPR010856">
    <property type="entry name" value="Gig2-like"/>
</dbReference>
<protein>
    <recommendedName>
        <fullName evidence="4">DUF1479-domain-containing protein</fullName>
    </recommendedName>
</protein>
<dbReference type="PANTHER" id="PTHR30613">
    <property type="entry name" value="UNCHARACTERIZED PROTEIN YBIU-RELATED"/>
    <property type="match status" value="1"/>
</dbReference>